<evidence type="ECO:0000256" key="1">
    <source>
        <dbReference type="ARBA" id="ARBA00006484"/>
    </source>
</evidence>
<keyword evidence="3" id="KW-1185">Reference proteome</keyword>
<name>A0AA52HA31_9PROT</name>
<dbReference type="FunFam" id="3.40.50.720:FF:000084">
    <property type="entry name" value="Short-chain dehydrogenase reductase"/>
    <property type="match status" value="1"/>
</dbReference>
<dbReference type="PANTHER" id="PTHR42879">
    <property type="entry name" value="3-OXOACYL-(ACYL-CARRIER-PROTEIN) REDUCTASE"/>
    <property type="match status" value="1"/>
</dbReference>
<dbReference type="CDD" id="cd05233">
    <property type="entry name" value="SDR_c"/>
    <property type="match status" value="1"/>
</dbReference>
<gene>
    <name evidence="2" type="ORF">QGN29_12150</name>
</gene>
<dbReference type="InterPro" id="IPR002347">
    <property type="entry name" value="SDR_fam"/>
</dbReference>
<dbReference type="PRINTS" id="PR00080">
    <property type="entry name" value="SDRFAMILY"/>
</dbReference>
<evidence type="ECO:0000313" key="3">
    <source>
        <dbReference type="Proteomes" id="UP001268683"/>
    </source>
</evidence>
<dbReference type="EC" id="1.-.-.-" evidence="2"/>
<proteinExistence type="inferred from homology"/>
<keyword evidence="2" id="KW-0560">Oxidoreductase</keyword>
<dbReference type="SUPFAM" id="SSF51735">
    <property type="entry name" value="NAD(P)-binding Rossmann-fold domains"/>
    <property type="match status" value="1"/>
</dbReference>
<comment type="similarity">
    <text evidence="1">Belongs to the short-chain dehydrogenases/reductases (SDR) family.</text>
</comment>
<dbReference type="AlphaFoldDB" id="A0AA52HA31"/>
<accession>A0AA52HA31</accession>
<dbReference type="Proteomes" id="UP001268683">
    <property type="component" value="Chromosome"/>
</dbReference>
<dbReference type="Gene3D" id="3.40.50.720">
    <property type="entry name" value="NAD(P)-binding Rossmann-like Domain"/>
    <property type="match status" value="1"/>
</dbReference>
<dbReference type="Pfam" id="PF13561">
    <property type="entry name" value="adh_short_C2"/>
    <property type="match status" value="1"/>
</dbReference>
<dbReference type="PRINTS" id="PR00081">
    <property type="entry name" value="GDHRDH"/>
</dbReference>
<dbReference type="RefSeq" id="WP_310798136.1">
    <property type="nucleotide sequence ID" value="NZ_CP123872.1"/>
</dbReference>
<dbReference type="PANTHER" id="PTHR42879:SF2">
    <property type="entry name" value="3-OXOACYL-[ACYL-CARRIER-PROTEIN] REDUCTASE FABG"/>
    <property type="match status" value="1"/>
</dbReference>
<dbReference type="InterPro" id="IPR036291">
    <property type="entry name" value="NAD(P)-bd_dom_sf"/>
</dbReference>
<evidence type="ECO:0000313" key="2">
    <source>
        <dbReference type="EMBL" id="WND02300.1"/>
    </source>
</evidence>
<dbReference type="KEGG" id="tmk:QGN29_12150"/>
<sequence length="253" mass="27146">MTVLHSGKTFLVTGASRGIGAATASCLLNQGATVIGSYSTKPGALESFSQEYGRDRILAVQADLTSPCSAFTLFQSALAFSPYLDGIVNNAGIMSETPLTAETSQWHSDWQQTMQVNVQAVADLCKQTVQYLQERQTPGHIINIASRAAFRGDGPDYWHYAASKGAVIALTRTIARAYAAEDIYAFSISPGWVKTDMAAVAYEPGNEHMLEEIPLGRAAEPIEIAEMISFLLSGKCNSSTGSNFDINGASYVR</sequence>
<dbReference type="GO" id="GO:0016491">
    <property type="term" value="F:oxidoreductase activity"/>
    <property type="evidence" value="ECO:0007669"/>
    <property type="project" value="UniProtKB-KW"/>
</dbReference>
<organism evidence="2 3">
    <name type="scientific">Temperatibacter marinus</name>
    <dbReference type="NCBI Taxonomy" id="1456591"/>
    <lineage>
        <taxon>Bacteria</taxon>
        <taxon>Pseudomonadati</taxon>
        <taxon>Pseudomonadota</taxon>
        <taxon>Alphaproteobacteria</taxon>
        <taxon>Kordiimonadales</taxon>
        <taxon>Temperatibacteraceae</taxon>
        <taxon>Temperatibacter</taxon>
    </lineage>
</organism>
<reference evidence="2" key="1">
    <citation type="submission" date="2023-04" db="EMBL/GenBank/DDBJ databases">
        <title>Complete genome sequence of Temperatibacter marinus.</title>
        <authorList>
            <person name="Rong J.-C."/>
            <person name="Yi M.-L."/>
            <person name="Zhao Q."/>
        </authorList>
    </citation>
    <scope>NUCLEOTIDE SEQUENCE</scope>
    <source>
        <strain evidence="2">NBRC 110045</strain>
    </source>
</reference>
<dbReference type="EMBL" id="CP123872">
    <property type="protein sequence ID" value="WND02300.1"/>
    <property type="molecule type" value="Genomic_DNA"/>
</dbReference>
<dbReference type="InterPro" id="IPR050259">
    <property type="entry name" value="SDR"/>
</dbReference>
<protein>
    <submittedName>
        <fullName evidence="2">SDR family oxidoreductase</fullName>
        <ecNumber evidence="2">1.-.-.-</ecNumber>
    </submittedName>
</protein>